<comment type="caution">
    <text evidence="6">The sequence shown here is derived from an EMBL/GenBank/DDBJ whole genome shotgun (WGS) entry which is preliminary data.</text>
</comment>
<gene>
    <name evidence="6" type="ORF">NSE01_31270</name>
</gene>
<evidence type="ECO:0000259" key="5">
    <source>
        <dbReference type="PROSITE" id="PS01124"/>
    </source>
</evidence>
<evidence type="ECO:0000256" key="4">
    <source>
        <dbReference type="SAM" id="Phobius"/>
    </source>
</evidence>
<dbReference type="SUPFAM" id="SSF46689">
    <property type="entry name" value="Homeodomain-like"/>
    <property type="match status" value="1"/>
</dbReference>
<dbReference type="GO" id="GO:0003700">
    <property type="term" value="F:DNA-binding transcription factor activity"/>
    <property type="evidence" value="ECO:0007669"/>
    <property type="project" value="InterPro"/>
</dbReference>
<feature type="transmembrane region" description="Helical" evidence="4">
    <location>
        <begin position="196"/>
        <end position="218"/>
    </location>
</feature>
<dbReference type="RefSeq" id="WP_246135244.1">
    <property type="nucleotide sequence ID" value="NZ_BJYR01000020.1"/>
</dbReference>
<dbReference type="AlphaFoldDB" id="A0A512ANK8"/>
<feature type="transmembrane region" description="Helical" evidence="4">
    <location>
        <begin position="105"/>
        <end position="123"/>
    </location>
</feature>
<keyword evidence="3" id="KW-0804">Transcription</keyword>
<proteinExistence type="predicted"/>
<dbReference type="PROSITE" id="PS01124">
    <property type="entry name" value="HTH_ARAC_FAMILY_2"/>
    <property type="match status" value="1"/>
</dbReference>
<keyword evidence="4" id="KW-0472">Membrane</keyword>
<evidence type="ECO:0000256" key="1">
    <source>
        <dbReference type="ARBA" id="ARBA00023015"/>
    </source>
</evidence>
<dbReference type="Gene3D" id="1.10.10.60">
    <property type="entry name" value="Homeodomain-like"/>
    <property type="match status" value="1"/>
</dbReference>
<keyword evidence="2" id="KW-0238">DNA-binding</keyword>
<keyword evidence="7" id="KW-1185">Reference proteome</keyword>
<dbReference type="Pfam" id="PF12833">
    <property type="entry name" value="HTH_18"/>
    <property type="match status" value="1"/>
</dbReference>
<keyword evidence="1" id="KW-0805">Transcription regulation</keyword>
<sequence length="361" mass="39402">MDLGASARHNRARMESLDTALRLIAIGQLMLIALVVWRSAASPPLRRITVLLLVSVIGYLINSGPAFPELPPPMRLVVVLASNLAALFLWLFAHAMFDRSPDRRITLAASVLIVGSVLVFVFKRWTGALIPVADLIGHAVSALLAIHAVVIAVTERDDDLVEARRRFRLAFVLIVAGLAMFVLASEAWFGFGYEPVWMLTAQTLLIAVAVMVIGTAMLEADPALLAPPRLPGEQPLADDWSPAERVLNGKLDAAMAGRVWLEPGLTIGLLAGKLDVPEHRLRALINRRLGHRNFSAFLNAHRIAEARAVLADPKRVDLPVLTIAMDLGYGSLAPFNRAFREAVGQTPTEFRRAAFAEPEKH</sequence>
<dbReference type="InterPro" id="IPR018062">
    <property type="entry name" value="HTH_AraC-typ_CS"/>
</dbReference>
<dbReference type="InterPro" id="IPR020449">
    <property type="entry name" value="Tscrpt_reg_AraC-type_HTH"/>
</dbReference>
<dbReference type="EMBL" id="BJYR01000020">
    <property type="protein sequence ID" value="GEO01295.1"/>
    <property type="molecule type" value="Genomic_DNA"/>
</dbReference>
<feature type="transmembrane region" description="Helical" evidence="4">
    <location>
        <begin position="166"/>
        <end position="184"/>
    </location>
</feature>
<dbReference type="InterPro" id="IPR009057">
    <property type="entry name" value="Homeodomain-like_sf"/>
</dbReference>
<dbReference type="PROSITE" id="PS00041">
    <property type="entry name" value="HTH_ARAC_FAMILY_1"/>
    <property type="match status" value="1"/>
</dbReference>
<dbReference type="InterPro" id="IPR018060">
    <property type="entry name" value="HTH_AraC"/>
</dbReference>
<feature type="domain" description="HTH araC/xylS-type" evidence="5">
    <location>
        <begin position="262"/>
        <end position="353"/>
    </location>
</feature>
<feature type="transmembrane region" description="Helical" evidence="4">
    <location>
        <begin position="49"/>
        <end position="67"/>
    </location>
</feature>
<dbReference type="PANTHER" id="PTHR43280">
    <property type="entry name" value="ARAC-FAMILY TRANSCRIPTIONAL REGULATOR"/>
    <property type="match status" value="1"/>
</dbReference>
<evidence type="ECO:0000256" key="2">
    <source>
        <dbReference type="ARBA" id="ARBA00023125"/>
    </source>
</evidence>
<evidence type="ECO:0000313" key="7">
    <source>
        <dbReference type="Proteomes" id="UP000321464"/>
    </source>
</evidence>
<feature type="transmembrane region" description="Helical" evidence="4">
    <location>
        <begin position="135"/>
        <end position="154"/>
    </location>
</feature>
<evidence type="ECO:0000313" key="6">
    <source>
        <dbReference type="EMBL" id="GEO01295.1"/>
    </source>
</evidence>
<keyword evidence="4" id="KW-1133">Transmembrane helix</keyword>
<accession>A0A512ANK8</accession>
<dbReference type="Proteomes" id="UP000321464">
    <property type="component" value="Unassembled WGS sequence"/>
</dbReference>
<dbReference type="SMART" id="SM00342">
    <property type="entry name" value="HTH_ARAC"/>
    <property type="match status" value="1"/>
</dbReference>
<feature type="transmembrane region" description="Helical" evidence="4">
    <location>
        <begin position="20"/>
        <end position="37"/>
    </location>
</feature>
<evidence type="ECO:0000256" key="3">
    <source>
        <dbReference type="ARBA" id="ARBA00023163"/>
    </source>
</evidence>
<organism evidence="6 7">
    <name type="scientific">Novosphingobium sediminis</name>
    <dbReference type="NCBI Taxonomy" id="707214"/>
    <lineage>
        <taxon>Bacteria</taxon>
        <taxon>Pseudomonadati</taxon>
        <taxon>Pseudomonadota</taxon>
        <taxon>Alphaproteobacteria</taxon>
        <taxon>Sphingomonadales</taxon>
        <taxon>Sphingomonadaceae</taxon>
        <taxon>Novosphingobium</taxon>
    </lineage>
</organism>
<protein>
    <submittedName>
        <fullName evidence="6">AraC family transcriptional regulator</fullName>
    </submittedName>
</protein>
<feature type="transmembrane region" description="Helical" evidence="4">
    <location>
        <begin position="73"/>
        <end position="93"/>
    </location>
</feature>
<dbReference type="GO" id="GO:0043565">
    <property type="term" value="F:sequence-specific DNA binding"/>
    <property type="evidence" value="ECO:0007669"/>
    <property type="project" value="InterPro"/>
</dbReference>
<dbReference type="PRINTS" id="PR00032">
    <property type="entry name" value="HTHARAC"/>
</dbReference>
<reference evidence="6 7" key="1">
    <citation type="submission" date="2019-07" db="EMBL/GenBank/DDBJ databases">
        <title>Whole genome shotgun sequence of Novosphingobium sediminis NBRC 106119.</title>
        <authorList>
            <person name="Hosoyama A."/>
            <person name="Uohara A."/>
            <person name="Ohji S."/>
            <person name="Ichikawa N."/>
        </authorList>
    </citation>
    <scope>NUCLEOTIDE SEQUENCE [LARGE SCALE GENOMIC DNA]</scope>
    <source>
        <strain evidence="6 7">NBRC 106119</strain>
    </source>
</reference>
<keyword evidence="4" id="KW-0812">Transmembrane</keyword>
<dbReference type="PANTHER" id="PTHR43280:SF29">
    <property type="entry name" value="ARAC-FAMILY TRANSCRIPTIONAL REGULATOR"/>
    <property type="match status" value="1"/>
</dbReference>
<name>A0A512ANK8_9SPHN</name>